<comment type="catalytic activity">
    <reaction evidence="1 8">
        <text>Hydrolysis of (1-&gt;4)-alpha-D-glucosidic linkages in polysaccharides so as to remove successive maltose units from the non-reducing ends of the chains.</text>
        <dbReference type="EC" id="3.2.1.2"/>
    </reaction>
</comment>
<accession>A0ABQ9Y0J0</accession>
<evidence type="ECO:0000256" key="6">
    <source>
        <dbReference type="ARBA" id="ARBA00023295"/>
    </source>
</evidence>
<dbReference type="PANTHER" id="PTHR31352:SF1">
    <property type="entry name" value="BETA-AMYLASE 3, CHLOROPLASTIC"/>
    <property type="match status" value="1"/>
</dbReference>
<proteinExistence type="inferred from homology"/>
<protein>
    <recommendedName>
        <fullName evidence="3 8">Beta-amylase</fullName>
        <ecNumber evidence="3 8">3.2.1.2</ecNumber>
    </recommendedName>
</protein>
<dbReference type="InterPro" id="IPR017853">
    <property type="entry name" value="GH"/>
</dbReference>
<keyword evidence="5 8" id="KW-0119">Carbohydrate metabolism</keyword>
<evidence type="ECO:0000256" key="8">
    <source>
        <dbReference type="RuleBase" id="RU000509"/>
    </source>
</evidence>
<reference evidence="10 11" key="1">
    <citation type="journal article" date="2022" name="bioRxiv">
        <title>Genomics of Preaxostyla Flagellates Illuminates Evolutionary Transitions and the Path Towards Mitochondrial Loss.</title>
        <authorList>
            <person name="Novak L.V.F."/>
            <person name="Treitli S.C."/>
            <person name="Pyrih J."/>
            <person name="Halakuc P."/>
            <person name="Pipaliya S.V."/>
            <person name="Vacek V."/>
            <person name="Brzon O."/>
            <person name="Soukal P."/>
            <person name="Eme L."/>
            <person name="Dacks J.B."/>
            <person name="Karnkowska A."/>
            <person name="Elias M."/>
            <person name="Hampl V."/>
        </authorList>
    </citation>
    <scope>NUCLEOTIDE SEQUENCE [LARGE SCALE GENOMIC DNA]</scope>
    <source>
        <strain evidence="10">NAU3</strain>
        <tissue evidence="10">Gut</tissue>
    </source>
</reference>
<dbReference type="EC" id="3.2.1.2" evidence="3 8"/>
<feature type="transmembrane region" description="Helical" evidence="9">
    <location>
        <begin position="12"/>
        <end position="30"/>
    </location>
</feature>
<sequence>MARSKIVLDGKYWTMIRFIAFYLTTILFGTHTDVMLPLTTVSSSGVLDQNVVNKLAQLKSANIHGVMVDVWWGLVEASPKTYNFAPYVQLADACNRVGLKLACVMSFHRCGGNVGDTCMIPIPSWLPRTGVYYKDQWGHEDTECLSLSADATTIAGGRNAIQMYKDFMQAFKNAMGSRIGNSVTEVQVGCGPAGELRYPGYQLDRWSFPGVGAFQCFDAGMLASFKEAARKAGHPEWDSPPTDAGGYNSRPGDTNFFNNGQFSEYGKFFMSWYQNRLLEHGKAVLTAANAVFKSGSNQCDVACKIAGIHWWARDRSRAAEGTTGYYMTNGNNFYLTAAQMFKSLNVIFDFTCFEMRNQEQPSSAACGPEDIVYTVLQACKSSGCMVAAENALPRYDTTAYGTILNNCKKGTKVNAVTYLRLTDELTNNNENWKQFQLFVRQLASL</sequence>
<comment type="similarity">
    <text evidence="2 8">Belongs to the glycosyl hydrolase 14 family.</text>
</comment>
<evidence type="ECO:0000256" key="4">
    <source>
        <dbReference type="ARBA" id="ARBA00022801"/>
    </source>
</evidence>
<evidence type="ECO:0000256" key="2">
    <source>
        <dbReference type="ARBA" id="ARBA00005652"/>
    </source>
</evidence>
<organism evidence="10 11">
    <name type="scientific">Blattamonas nauphoetae</name>
    <dbReference type="NCBI Taxonomy" id="2049346"/>
    <lineage>
        <taxon>Eukaryota</taxon>
        <taxon>Metamonada</taxon>
        <taxon>Preaxostyla</taxon>
        <taxon>Oxymonadida</taxon>
        <taxon>Blattamonas</taxon>
    </lineage>
</organism>
<dbReference type="InterPro" id="IPR001554">
    <property type="entry name" value="Glyco_hydro_14"/>
</dbReference>
<dbReference type="GO" id="GO:0016161">
    <property type="term" value="F:beta-amylase activity"/>
    <property type="evidence" value="ECO:0007669"/>
    <property type="project" value="UniProtKB-EC"/>
</dbReference>
<dbReference type="Proteomes" id="UP001281761">
    <property type="component" value="Unassembled WGS sequence"/>
</dbReference>
<evidence type="ECO:0000256" key="5">
    <source>
        <dbReference type="ARBA" id="ARBA00023277"/>
    </source>
</evidence>
<evidence type="ECO:0000313" key="11">
    <source>
        <dbReference type="Proteomes" id="UP001281761"/>
    </source>
</evidence>
<evidence type="ECO:0000256" key="3">
    <source>
        <dbReference type="ARBA" id="ARBA00012594"/>
    </source>
</evidence>
<keyword evidence="9" id="KW-0472">Membrane</keyword>
<evidence type="ECO:0000313" key="10">
    <source>
        <dbReference type="EMBL" id="KAK2957233.1"/>
    </source>
</evidence>
<name>A0ABQ9Y0J0_9EUKA</name>
<keyword evidence="11" id="KW-1185">Reference proteome</keyword>
<keyword evidence="9" id="KW-0812">Transmembrane</keyword>
<dbReference type="EMBL" id="JARBJD010000048">
    <property type="protein sequence ID" value="KAK2957233.1"/>
    <property type="molecule type" value="Genomic_DNA"/>
</dbReference>
<evidence type="ECO:0000256" key="9">
    <source>
        <dbReference type="SAM" id="Phobius"/>
    </source>
</evidence>
<comment type="caution">
    <text evidence="10">The sequence shown here is derived from an EMBL/GenBank/DDBJ whole genome shotgun (WGS) entry which is preliminary data.</text>
</comment>
<dbReference type="Pfam" id="PF01373">
    <property type="entry name" value="Glyco_hydro_14"/>
    <property type="match status" value="1"/>
</dbReference>
<dbReference type="PRINTS" id="PR00750">
    <property type="entry name" value="BETAAMYLASE"/>
</dbReference>
<dbReference type="SUPFAM" id="SSF51445">
    <property type="entry name" value="(Trans)glycosidases"/>
    <property type="match status" value="1"/>
</dbReference>
<keyword evidence="7 8" id="KW-0624">Polysaccharide degradation</keyword>
<gene>
    <name evidence="10" type="ORF">BLNAU_7827</name>
</gene>
<evidence type="ECO:0000256" key="7">
    <source>
        <dbReference type="ARBA" id="ARBA00023326"/>
    </source>
</evidence>
<dbReference type="InterPro" id="IPR018238">
    <property type="entry name" value="Glyco_hydro_14_CS"/>
</dbReference>
<dbReference type="Gene3D" id="3.20.20.80">
    <property type="entry name" value="Glycosidases"/>
    <property type="match status" value="1"/>
</dbReference>
<evidence type="ECO:0000256" key="1">
    <source>
        <dbReference type="ARBA" id="ARBA00000546"/>
    </source>
</evidence>
<dbReference type="PANTHER" id="PTHR31352">
    <property type="entry name" value="BETA-AMYLASE 1, CHLOROPLASTIC"/>
    <property type="match status" value="1"/>
</dbReference>
<keyword evidence="4 8" id="KW-0378">Hydrolase</keyword>
<keyword evidence="9" id="KW-1133">Transmembrane helix</keyword>
<dbReference type="PROSITE" id="PS00506">
    <property type="entry name" value="BETA_AMYLASE_1"/>
    <property type="match status" value="1"/>
</dbReference>
<keyword evidence="6 8" id="KW-0326">Glycosidase</keyword>